<accession>A0A1G1VD92</accession>
<comment type="caution">
    <text evidence="1">The sequence shown here is derived from an EMBL/GenBank/DDBJ whole genome shotgun (WGS) entry which is preliminary data.</text>
</comment>
<name>A0A1G1VD92_9BACT</name>
<dbReference type="Proteomes" id="UP000178659">
    <property type="component" value="Unassembled WGS sequence"/>
</dbReference>
<proteinExistence type="predicted"/>
<organism evidence="1 2">
    <name type="scientific">Candidatus Blackburnbacteria bacterium RIFCSPLOWO2_01_FULL_40_20</name>
    <dbReference type="NCBI Taxonomy" id="1797519"/>
    <lineage>
        <taxon>Bacteria</taxon>
        <taxon>Candidatus Blackburniibacteriota</taxon>
    </lineage>
</organism>
<dbReference type="EMBL" id="MHCC01000018">
    <property type="protein sequence ID" value="OGY13226.1"/>
    <property type="molecule type" value="Genomic_DNA"/>
</dbReference>
<dbReference type="AlphaFoldDB" id="A0A1G1VD92"/>
<dbReference type="Gene3D" id="2.40.30.10">
    <property type="entry name" value="Translation factors"/>
    <property type="match status" value="1"/>
</dbReference>
<reference evidence="1 2" key="1">
    <citation type="journal article" date="2016" name="Nat. Commun.">
        <title>Thousands of microbial genomes shed light on interconnected biogeochemical processes in an aquifer system.</title>
        <authorList>
            <person name="Anantharaman K."/>
            <person name="Brown C.T."/>
            <person name="Hug L.A."/>
            <person name="Sharon I."/>
            <person name="Castelle C.J."/>
            <person name="Probst A.J."/>
            <person name="Thomas B.C."/>
            <person name="Singh A."/>
            <person name="Wilkins M.J."/>
            <person name="Karaoz U."/>
            <person name="Brodie E.L."/>
            <person name="Williams K.H."/>
            <person name="Hubbard S.S."/>
            <person name="Banfield J.F."/>
        </authorList>
    </citation>
    <scope>NUCLEOTIDE SEQUENCE [LARGE SCALE GENOMIC DNA]</scope>
</reference>
<protein>
    <recommendedName>
        <fullName evidence="3">Translation elongation factor-like protein</fullName>
    </recommendedName>
</protein>
<sequence length="85" mass="9365">MTETKVGQVTHFYDKIGVAVVELTGDLSTGDKIRFVRGGEDLFEQEVGSLQIEHEKIEKAQAGQAIGLKVTQEIKDGAEVYKIDQ</sequence>
<dbReference type="SUPFAM" id="SSF50447">
    <property type="entry name" value="Translation proteins"/>
    <property type="match status" value="1"/>
</dbReference>
<evidence type="ECO:0008006" key="3">
    <source>
        <dbReference type="Google" id="ProtNLM"/>
    </source>
</evidence>
<evidence type="ECO:0000313" key="2">
    <source>
        <dbReference type="Proteomes" id="UP000178659"/>
    </source>
</evidence>
<evidence type="ECO:0000313" key="1">
    <source>
        <dbReference type="EMBL" id="OGY13226.1"/>
    </source>
</evidence>
<gene>
    <name evidence="1" type="ORF">A3A77_01475</name>
</gene>
<dbReference type="InterPro" id="IPR009000">
    <property type="entry name" value="Transl_B-barrel_sf"/>
</dbReference>